<feature type="compositionally biased region" description="Pro residues" evidence="1">
    <location>
        <begin position="26"/>
        <end position="36"/>
    </location>
</feature>
<protein>
    <submittedName>
        <fullName evidence="2">Uncharacterized protein</fullName>
    </submittedName>
</protein>
<evidence type="ECO:0000313" key="2">
    <source>
        <dbReference type="EMBL" id="CAK9101468.1"/>
    </source>
</evidence>
<accession>A0ABP0RPE5</accession>
<gene>
    <name evidence="2" type="ORF">CCMP2556_LOCUS47839</name>
</gene>
<feature type="compositionally biased region" description="Low complexity" evidence="1">
    <location>
        <begin position="821"/>
        <end position="839"/>
    </location>
</feature>
<proteinExistence type="predicted"/>
<feature type="region of interest" description="Disordered" evidence="1">
    <location>
        <begin position="1"/>
        <end position="40"/>
    </location>
</feature>
<reference evidence="2 3" key="1">
    <citation type="submission" date="2024-02" db="EMBL/GenBank/DDBJ databases">
        <authorList>
            <person name="Chen Y."/>
            <person name="Shah S."/>
            <person name="Dougan E. K."/>
            <person name="Thang M."/>
            <person name="Chan C."/>
        </authorList>
    </citation>
    <scope>NUCLEOTIDE SEQUENCE [LARGE SCALE GENOMIC DNA]</scope>
</reference>
<organism evidence="2 3">
    <name type="scientific">Durusdinium trenchii</name>
    <dbReference type="NCBI Taxonomy" id="1381693"/>
    <lineage>
        <taxon>Eukaryota</taxon>
        <taxon>Sar</taxon>
        <taxon>Alveolata</taxon>
        <taxon>Dinophyceae</taxon>
        <taxon>Suessiales</taxon>
        <taxon>Symbiodiniaceae</taxon>
        <taxon>Durusdinium</taxon>
    </lineage>
</organism>
<name>A0ABP0RPE5_9DINO</name>
<feature type="non-terminal residue" evidence="2">
    <location>
        <position position="1"/>
    </location>
</feature>
<feature type="region of interest" description="Disordered" evidence="1">
    <location>
        <begin position="129"/>
        <end position="157"/>
    </location>
</feature>
<comment type="caution">
    <text evidence="2">The sequence shown here is derived from an EMBL/GenBank/DDBJ whole genome shotgun (WGS) entry which is preliminary data.</text>
</comment>
<dbReference type="Proteomes" id="UP001642484">
    <property type="component" value="Unassembled WGS sequence"/>
</dbReference>
<feature type="region of interest" description="Disordered" evidence="1">
    <location>
        <begin position="791"/>
        <end position="851"/>
    </location>
</feature>
<dbReference type="EMBL" id="CAXAMN010026240">
    <property type="protein sequence ID" value="CAK9101468.1"/>
    <property type="molecule type" value="Genomic_DNA"/>
</dbReference>
<feature type="compositionally biased region" description="Polar residues" evidence="1">
    <location>
        <begin position="133"/>
        <end position="157"/>
    </location>
</feature>
<feature type="region of interest" description="Disordered" evidence="1">
    <location>
        <begin position="1665"/>
        <end position="1697"/>
    </location>
</feature>
<feature type="compositionally biased region" description="Polar residues" evidence="1">
    <location>
        <begin position="1"/>
        <end position="14"/>
    </location>
</feature>
<sequence>ELGRVNTSSAQSLESAPANYNNQAPQRPPPQTPPATLPNDMYHTLLSLGVPPLIARDAASRHPDCVNAALDWACSSDRRHQRQHIDGAIDVERAEEECGLPMPIPPAPASWTRLLPAGTLHLHLQDLEDPQEQPDTSDQPSIQTGQVSNTSNQLQRLEQPQSLSTFQQHMNTRTLASATQAAASAFWLGRHDAVEAESGRLYEAHCNIAPRNVAALTDLFLDLPVAWPAQPADYNLTFESLHAWEVELFQQRAVDSHTYGGTIADAWHQPLALPKLLPFFAAVLCRFAEHAGIGRDFVFGFLMSFAPWVVHRDVHAIFNPLKPEHECRPRIFSTLIAESNTGKSPFFRLCLDGVFVSTPGKQCLTDRLQSQFAAAGPGKDKTLFVQNSTNSDFARRMKASDGHIAWLTEEAWSAVDVAWAKGKGKTQPTPMKINQAYLQNTQNGQAYGPLSINAEQFYIPTTNFTYFHAAQPKLVHDYWGQSFFADCPFNGMGWEFRPTFLFPGKILDEAENSPHVTFQGATAFMLDLFATLAGLMGHTMGSRAFHTCPLELTSEAAILWKTFHRVAEQAKDNVPDFAAGVVGKHCFTTTSHITTSHLLHKAFEHCTANRAHLPLLRAGDPDYLAALAQQPLDFLRQIAPQHILAGPEHIHFMLRNMVTLHNEMRLPLHERAGPQTLDDRGSRPARQPRACARSQAGQLNPMSDDDKALAILLQKCQRQQYITVTQANTAIPARFGFRSNRDGLERLFDLAARYGAGQREGSAQQSLRLRLHLSSMPESNRRHLNLPLLTVPPAMTGSGKTFKRPAAHIPPEQPKPKSHKAQPPQEQQAAPEQAHAAPARAEEAKADKREELGPPLILDGLPLSAFDVASRINASLEQRNDTLRVKATALKRKKLKQLLPFSLRCATCKHNTCTWSGIAEMDATCRSLSYFAYTGKQHGQPKPPVKAGRKSSGSRPALSETQVVTHSGPSDQASFMAAVSKHFQAQPLNQSLTIQCHKRKPTKKGLTCCFTCKTHCDEKKGRKDCPWSGMATLNTQADPPQILIRTSPSSAHAPDEKRLWGTLTHRQRTLVSSASHQARLRTIDGLLANMRPRKAGDTKPKKPNLRQLQGFLQRFRQKTKAQSKEIPHSNKQTYSAADFEYLRDRLNADMGRATAISPTDSRLRPSDRQLRCIDLHLSEDMVCAPLICPQLLHLTLDLLPKPWNLKFSADGTYRLLFGQYTLLTLGVNVKNWSQRKSNHHFAYRSSFRPLAFALANTEDGDAYKHLLATLLRTANTLGHDLQPQHITQFHGDMHKGLEKARQDILPNSQRLADWAHVTGATSQGPSGLRGLLSKSLGDDKHITSMILQWCRLSKRMTAMLFHVVWSALFDYLGHLRHSRLVVSLQHQYFHQTACPQRLWSAPWRSGPDRIMPGTDVGSAPQESWHGNVLKPSFPTTKYEPIEIANKLQAFIVEPALLDLEEMAQEGKALQDWPSIGQFIDQHTLRNASSLAAEGRSTPHSLLELGFHQTFVDADNNCWMLVPASRWKVDWTGARPNQKKKQYKERSFSPLAPSTVNACVKLVQATSPDQVRSILDSLGLYESTTGHFQWQKAAKLFDDWNLVVQGPICEQYWQLHGAPLCPEADRNPHAFCLCFNCGVAARWGPCEHAYSLMLHQNTIDVVQLPRPQPKGRPKTRSQHCPPGGTLTPGPAVSRASPATPLPADVLQSQALSASESVLRELLRRAGCGHYFPAMKRHGATVQALSSFGFADFVTIFGMKVSEAHILMSTLKDEAGSICAKELWSCHRVLLTDISIYFQDFA</sequence>
<feature type="region of interest" description="Disordered" evidence="1">
    <location>
        <begin position="936"/>
        <end position="962"/>
    </location>
</feature>
<evidence type="ECO:0000313" key="3">
    <source>
        <dbReference type="Proteomes" id="UP001642484"/>
    </source>
</evidence>
<keyword evidence="3" id="KW-1185">Reference proteome</keyword>
<evidence type="ECO:0000256" key="1">
    <source>
        <dbReference type="SAM" id="MobiDB-lite"/>
    </source>
</evidence>
<feature type="compositionally biased region" description="Low complexity" evidence="1">
    <location>
        <begin position="16"/>
        <end position="25"/>
    </location>
</feature>
<feature type="compositionally biased region" description="Polar residues" evidence="1">
    <location>
        <begin position="951"/>
        <end position="962"/>
    </location>
</feature>
<feature type="region of interest" description="Disordered" evidence="1">
    <location>
        <begin position="672"/>
        <end position="699"/>
    </location>
</feature>
<feature type="compositionally biased region" description="Basic and acidic residues" evidence="1">
    <location>
        <begin position="672"/>
        <end position="682"/>
    </location>
</feature>
<feature type="compositionally biased region" description="Basic and acidic residues" evidence="1">
    <location>
        <begin position="840"/>
        <end position="851"/>
    </location>
</feature>